<organism evidence="3 4">
    <name type="scientific">Winogradskyella luteola</name>
    <dbReference type="NCBI Taxonomy" id="2828330"/>
    <lineage>
        <taxon>Bacteria</taxon>
        <taxon>Pseudomonadati</taxon>
        <taxon>Bacteroidota</taxon>
        <taxon>Flavobacteriia</taxon>
        <taxon>Flavobacteriales</taxon>
        <taxon>Flavobacteriaceae</taxon>
        <taxon>Winogradskyella</taxon>
    </lineage>
</organism>
<dbReference type="InterPro" id="IPR050902">
    <property type="entry name" value="ABC_Transporter_SBP"/>
</dbReference>
<dbReference type="PANTHER" id="PTHR30535:SF34">
    <property type="entry name" value="MOLYBDATE-BINDING PROTEIN MOLA"/>
    <property type="match status" value="1"/>
</dbReference>
<dbReference type="Pfam" id="PF01497">
    <property type="entry name" value="Peripla_BP_2"/>
    <property type="match status" value="1"/>
</dbReference>
<dbReference type="RefSeq" id="WP_218545002.1">
    <property type="nucleotide sequence ID" value="NZ_JAGSPD010000003.1"/>
</dbReference>
<keyword evidence="1" id="KW-0732">Signal</keyword>
<name>A0A9X1JRC0_9FLAO</name>
<dbReference type="PANTHER" id="PTHR30535">
    <property type="entry name" value="VITAMIN B12-BINDING PROTEIN"/>
    <property type="match status" value="1"/>
</dbReference>
<protein>
    <submittedName>
        <fullName evidence="3">ABC transporter substrate-binding protein</fullName>
    </submittedName>
</protein>
<evidence type="ECO:0000259" key="2">
    <source>
        <dbReference type="PROSITE" id="PS50983"/>
    </source>
</evidence>
<proteinExistence type="predicted"/>
<reference evidence="3" key="1">
    <citation type="submission" date="2021-04" db="EMBL/GenBank/DDBJ databases">
        <authorList>
            <person name="Pira H."/>
            <person name="Risdian C."/>
            <person name="Wink J."/>
        </authorList>
    </citation>
    <scope>NUCLEOTIDE SEQUENCE</scope>
    <source>
        <strain evidence="3">WHY3</strain>
    </source>
</reference>
<evidence type="ECO:0000313" key="3">
    <source>
        <dbReference type="EMBL" id="MBV7268447.1"/>
    </source>
</evidence>
<dbReference type="Proteomes" id="UP001138894">
    <property type="component" value="Unassembled WGS sequence"/>
</dbReference>
<dbReference type="AlphaFoldDB" id="A0A9X1JRC0"/>
<feature type="domain" description="Fe/B12 periplasmic-binding" evidence="2">
    <location>
        <begin position="17"/>
        <end position="259"/>
    </location>
</feature>
<dbReference type="InterPro" id="IPR002491">
    <property type="entry name" value="ABC_transptr_periplasmic_BD"/>
</dbReference>
<comment type="caution">
    <text evidence="3">The sequence shown here is derived from an EMBL/GenBank/DDBJ whole genome shotgun (WGS) entry which is preliminary data.</text>
</comment>
<sequence>MKDQLNRKLKISKTPKRIVSLVPSQTELLVDLGLEASIVGVTKFCIHPKHLRKEKTIVGGTKQIHIEKIKALQPDIILCNKEENTKSIIEGLQSIAPIHISDIYTMDDCYEIITMYGKLFRVEDRASRLVSNIKKERERFQNSIKKSQQQKIAYFIWKAPWMVAASNTFIDYMINEAGFINVFDNEERYPEIGLDHSKLRDADVIFLSSEPYPFKEKHVLELKSHFPDKQVKIVDGELFSWYGSRLQLSFKYFESLYNG</sequence>
<gene>
    <name evidence="3" type="ORF">KCG49_04470</name>
</gene>
<keyword evidence="4" id="KW-1185">Reference proteome</keyword>
<dbReference type="PROSITE" id="PS50983">
    <property type="entry name" value="FE_B12_PBP"/>
    <property type="match status" value="1"/>
</dbReference>
<evidence type="ECO:0000256" key="1">
    <source>
        <dbReference type="ARBA" id="ARBA00022729"/>
    </source>
</evidence>
<dbReference type="InterPro" id="IPR054828">
    <property type="entry name" value="Vit_B12_bind_prot"/>
</dbReference>
<accession>A0A9X1JRC0</accession>
<dbReference type="NCBIfam" id="NF038402">
    <property type="entry name" value="TroA_like"/>
    <property type="match status" value="1"/>
</dbReference>
<dbReference type="EMBL" id="JAGSPD010000003">
    <property type="protein sequence ID" value="MBV7268447.1"/>
    <property type="molecule type" value="Genomic_DNA"/>
</dbReference>
<evidence type="ECO:0000313" key="4">
    <source>
        <dbReference type="Proteomes" id="UP001138894"/>
    </source>
</evidence>